<protein>
    <submittedName>
        <fullName evidence="2">Uncharacterized protein</fullName>
    </submittedName>
</protein>
<feature type="coiled-coil region" evidence="1">
    <location>
        <begin position="100"/>
        <end position="127"/>
    </location>
</feature>
<organism evidence="2 3">
    <name type="scientific">Actinosynnema pretiosum</name>
    <dbReference type="NCBI Taxonomy" id="42197"/>
    <lineage>
        <taxon>Bacteria</taxon>
        <taxon>Bacillati</taxon>
        <taxon>Actinomycetota</taxon>
        <taxon>Actinomycetes</taxon>
        <taxon>Pseudonocardiales</taxon>
        <taxon>Pseudonocardiaceae</taxon>
        <taxon>Actinosynnema</taxon>
    </lineage>
</organism>
<dbReference type="Proteomes" id="UP000218505">
    <property type="component" value="Chromosome"/>
</dbReference>
<reference evidence="2" key="1">
    <citation type="submission" date="2017-09" db="EMBL/GenBank/DDBJ databases">
        <title>Complete Genome Sequence of ansamitocin-producing Bacterium Actinosynnema pretiosum X47.</title>
        <authorList>
            <person name="Cao G."/>
            <person name="Zong G."/>
            <person name="Zhong C."/>
            <person name="Fu J."/>
        </authorList>
    </citation>
    <scope>NUCLEOTIDE SEQUENCE [LARGE SCALE GENOMIC DNA]</scope>
    <source>
        <strain evidence="2">X47</strain>
    </source>
</reference>
<evidence type="ECO:0000313" key="3">
    <source>
        <dbReference type="Proteomes" id="UP000218505"/>
    </source>
</evidence>
<dbReference type="KEGG" id="apre:CNX65_09720"/>
<sequence>MSGNSVTIDLSAGGSVGLWARRHAESACLVLETGGARCEVDLGRAQVEALRDQLPEVLAGLDRWVAENDGCERGEDAGRRAARVADRALELAAVVPDEVAASLREAAAEASARAEAADAAVRALENAALAVDEAVERLDRVLGEAEAVLPRRP</sequence>
<accession>A0A290Z3D0</accession>
<keyword evidence="1" id="KW-0175">Coiled coil</keyword>
<gene>
    <name evidence="2" type="ORF">CNX65_09720</name>
</gene>
<dbReference type="EMBL" id="CP023445">
    <property type="protein sequence ID" value="ATE53536.1"/>
    <property type="molecule type" value="Genomic_DNA"/>
</dbReference>
<dbReference type="AlphaFoldDB" id="A0A290Z3D0"/>
<dbReference type="RefSeq" id="WP_096492476.1">
    <property type="nucleotide sequence ID" value="NZ_CP023445.1"/>
</dbReference>
<keyword evidence="3" id="KW-1185">Reference proteome</keyword>
<evidence type="ECO:0000313" key="2">
    <source>
        <dbReference type="EMBL" id="ATE53536.1"/>
    </source>
</evidence>
<name>A0A290Z3D0_9PSEU</name>
<evidence type="ECO:0000256" key="1">
    <source>
        <dbReference type="SAM" id="Coils"/>
    </source>
</evidence>
<proteinExistence type="predicted"/>